<sequence>MNFRGFLLINLFLDLMLHYCFHLCLGFANDTITSAQFIRDPETLSSNSNDFKLGFFSPQNSTNRYVGIWYLSEANVIWVANRNQGLNDTSGIFRISEDGNLVVLNGQNKSIWSSNVSNIVTTTTNSTAKLLDTGNLVLLHDNTGETIWESFQNPSDFLVPKMKLSSNKITGHKVKITSWKTPSDPSIGDYSASLERPNAPDVFLWFNGTRPYSRTGPWNGRVFMGSPTMSAGYLYGWRVENEEDGTVYLTYNFANDSAFGVIGLSPQGQLWMTWWNQKREVLREVLNGTYCDRYGICGIFGSCNWHNSPICSCLRGYEPRNGEEWNRQNWTSGCVRRRPLKCEEGGELDKEDGFVKLEGVKVPDFVIRSTATEGNCRAECSENCSCVAYGYDLNGIGCMHWSGDLIDIQKFSSGGVDLYIRVANAELEKNSHKRTIIAVTVTVGMLALGACGYLLWKLTARYTGETHSEERMIQYKKQVKLDELPLFDFEVITTATNNFHSTNMLGHGGFGSVYKAWKLWKEDSYVHFIDPELSHQDSSKDILRCIHIGLLCVQELARDRPNMASVVSMLSSETVNLRTPREPPYVQNQTRSNSEYASGTQGSIMELDGATNSTVKKKTPEQLPESTALGRTGISKDADTGKTAALLAAIAAKREDKPPKNIDL</sequence>
<reference evidence="8" key="1">
    <citation type="submission" date="2020-09" db="EMBL/GenBank/DDBJ databases">
        <title>Genome-Enabled Discovery of Anthraquinone Biosynthesis in Senna tora.</title>
        <authorList>
            <person name="Kang S.-H."/>
            <person name="Pandey R.P."/>
            <person name="Lee C.-M."/>
            <person name="Sim J.-S."/>
            <person name="Jeong J.-T."/>
            <person name="Choi B.-S."/>
            <person name="Jung M."/>
            <person name="Ginzburg D."/>
            <person name="Zhao K."/>
            <person name="Won S.Y."/>
            <person name="Oh T.-J."/>
            <person name="Yu Y."/>
            <person name="Kim N.-H."/>
            <person name="Lee O.R."/>
            <person name="Lee T.-H."/>
            <person name="Bashyal P."/>
            <person name="Kim T.-S."/>
            <person name="Lee W.-H."/>
            <person name="Kawkins C."/>
            <person name="Kim C.-K."/>
            <person name="Kim J.S."/>
            <person name="Ahn B.O."/>
            <person name="Rhee S.Y."/>
            <person name="Sohng J.K."/>
        </authorList>
    </citation>
    <scope>NUCLEOTIDE SEQUENCE</scope>
    <source>
        <tissue evidence="8">Leaf</tissue>
    </source>
</reference>
<feature type="signal peptide" evidence="5">
    <location>
        <begin position="1"/>
        <end position="26"/>
    </location>
</feature>
<dbReference type="GO" id="GO:0030246">
    <property type="term" value="F:carbohydrate binding"/>
    <property type="evidence" value="ECO:0007669"/>
    <property type="project" value="UniProtKB-KW"/>
</dbReference>
<dbReference type="EMBL" id="JAAIUW010000002">
    <property type="protein sequence ID" value="KAF7842131.1"/>
    <property type="molecule type" value="Genomic_DNA"/>
</dbReference>
<evidence type="ECO:0000259" key="6">
    <source>
        <dbReference type="PROSITE" id="PS50927"/>
    </source>
</evidence>
<feature type="compositionally biased region" description="Polar residues" evidence="4">
    <location>
        <begin position="586"/>
        <end position="603"/>
    </location>
</feature>
<dbReference type="SMART" id="SM00108">
    <property type="entry name" value="B_lectin"/>
    <property type="match status" value="1"/>
</dbReference>
<evidence type="ECO:0000256" key="1">
    <source>
        <dbReference type="ARBA" id="ARBA00022729"/>
    </source>
</evidence>
<organism evidence="8 9">
    <name type="scientific">Senna tora</name>
    <dbReference type="NCBI Taxonomy" id="362788"/>
    <lineage>
        <taxon>Eukaryota</taxon>
        <taxon>Viridiplantae</taxon>
        <taxon>Streptophyta</taxon>
        <taxon>Embryophyta</taxon>
        <taxon>Tracheophyta</taxon>
        <taxon>Spermatophyta</taxon>
        <taxon>Magnoliopsida</taxon>
        <taxon>eudicotyledons</taxon>
        <taxon>Gunneridae</taxon>
        <taxon>Pentapetalae</taxon>
        <taxon>rosids</taxon>
        <taxon>fabids</taxon>
        <taxon>Fabales</taxon>
        <taxon>Fabaceae</taxon>
        <taxon>Caesalpinioideae</taxon>
        <taxon>Cassia clade</taxon>
        <taxon>Senna</taxon>
    </lineage>
</organism>
<dbReference type="FunFam" id="2.90.10.10:FF:000001">
    <property type="entry name" value="G-type lectin S-receptor-like serine/threonine-protein kinase"/>
    <property type="match status" value="1"/>
</dbReference>
<evidence type="ECO:0000256" key="2">
    <source>
        <dbReference type="ARBA" id="ARBA00023157"/>
    </source>
</evidence>
<feature type="chain" id="PRO_5032802848" evidence="5">
    <location>
        <begin position="27"/>
        <end position="664"/>
    </location>
</feature>
<dbReference type="CDD" id="cd00028">
    <property type="entry name" value="B_lectin"/>
    <property type="match status" value="1"/>
</dbReference>
<gene>
    <name evidence="8" type="ORF">G2W53_004429</name>
</gene>
<dbReference type="CDD" id="cd01098">
    <property type="entry name" value="PAN_AP_plant"/>
    <property type="match status" value="1"/>
</dbReference>
<dbReference type="SUPFAM" id="SSF57414">
    <property type="entry name" value="Hairpin loop containing domain-like"/>
    <property type="match status" value="1"/>
</dbReference>
<dbReference type="InterPro" id="IPR011009">
    <property type="entry name" value="Kinase-like_dom_sf"/>
</dbReference>
<evidence type="ECO:0000256" key="5">
    <source>
        <dbReference type="SAM" id="SignalP"/>
    </source>
</evidence>
<comment type="caution">
    <text evidence="8">The sequence shown here is derived from an EMBL/GenBank/DDBJ whole genome shotgun (WGS) entry which is preliminary data.</text>
</comment>
<keyword evidence="9" id="KW-1185">Reference proteome</keyword>
<evidence type="ECO:0000313" key="9">
    <source>
        <dbReference type="Proteomes" id="UP000634136"/>
    </source>
</evidence>
<dbReference type="InterPro" id="IPR001480">
    <property type="entry name" value="Bulb-type_lectin_dom"/>
</dbReference>
<feature type="domain" description="Apple" evidence="7">
    <location>
        <begin position="342"/>
        <end position="423"/>
    </location>
</feature>
<dbReference type="PANTHER" id="PTHR32444">
    <property type="entry name" value="BULB-TYPE LECTIN DOMAIN-CONTAINING PROTEIN"/>
    <property type="match status" value="1"/>
</dbReference>
<keyword evidence="1 5" id="KW-0732">Signal</keyword>
<dbReference type="InterPro" id="IPR003609">
    <property type="entry name" value="Pan_app"/>
</dbReference>
<dbReference type="Pfam" id="PF00954">
    <property type="entry name" value="S_locus_glycop"/>
    <property type="match status" value="1"/>
</dbReference>
<evidence type="ECO:0000256" key="4">
    <source>
        <dbReference type="SAM" id="MobiDB-lite"/>
    </source>
</evidence>
<dbReference type="Gene3D" id="3.30.200.20">
    <property type="entry name" value="Phosphorylase Kinase, domain 1"/>
    <property type="match status" value="1"/>
</dbReference>
<keyword evidence="8" id="KW-0808">Transferase</keyword>
<feature type="domain" description="Bulb-type lectin" evidence="6">
    <location>
        <begin position="29"/>
        <end position="151"/>
    </location>
</feature>
<accession>A0A835CI05</accession>
<dbReference type="OrthoDB" id="1934880at2759"/>
<dbReference type="InterPro" id="IPR036426">
    <property type="entry name" value="Bulb-type_lectin_dom_sf"/>
</dbReference>
<keyword evidence="8" id="KW-0418">Kinase</keyword>
<dbReference type="Pfam" id="PF08276">
    <property type="entry name" value="PAN_2"/>
    <property type="match status" value="1"/>
</dbReference>
<keyword evidence="8" id="KW-0675">Receptor</keyword>
<dbReference type="GO" id="GO:0048544">
    <property type="term" value="P:recognition of pollen"/>
    <property type="evidence" value="ECO:0007669"/>
    <property type="project" value="InterPro"/>
</dbReference>
<proteinExistence type="predicted"/>
<dbReference type="SMART" id="SM00473">
    <property type="entry name" value="PAN_AP"/>
    <property type="match status" value="1"/>
</dbReference>
<feature type="region of interest" description="Disordered" evidence="4">
    <location>
        <begin position="579"/>
        <end position="637"/>
    </location>
</feature>
<dbReference type="PROSITE" id="PS50927">
    <property type="entry name" value="BULB_LECTIN"/>
    <property type="match status" value="1"/>
</dbReference>
<protein>
    <submittedName>
        <fullName evidence="8">G-type lectin S-receptor-like serine/threonine-protein kinase</fullName>
    </submittedName>
</protein>
<name>A0A835CI05_9FABA</name>
<dbReference type="Proteomes" id="UP000634136">
    <property type="component" value="Unassembled WGS sequence"/>
</dbReference>
<dbReference type="SUPFAM" id="SSF56112">
    <property type="entry name" value="Protein kinase-like (PK-like)"/>
    <property type="match status" value="1"/>
</dbReference>
<dbReference type="InterPro" id="IPR000858">
    <property type="entry name" value="S_locus_glycoprot_dom"/>
</dbReference>
<dbReference type="GO" id="GO:0016301">
    <property type="term" value="F:kinase activity"/>
    <property type="evidence" value="ECO:0007669"/>
    <property type="project" value="UniProtKB-KW"/>
</dbReference>
<evidence type="ECO:0000259" key="7">
    <source>
        <dbReference type="PROSITE" id="PS50948"/>
    </source>
</evidence>
<dbReference type="PANTHER" id="PTHR32444:SF198">
    <property type="entry name" value="BULB-TYPE LECTIN DOMAIN-CONTAINING PROTEIN"/>
    <property type="match status" value="1"/>
</dbReference>
<dbReference type="PROSITE" id="PS50948">
    <property type="entry name" value="PAN"/>
    <property type="match status" value="1"/>
</dbReference>
<dbReference type="Gene3D" id="2.90.10.10">
    <property type="entry name" value="Bulb-type lectin domain"/>
    <property type="match status" value="1"/>
</dbReference>
<dbReference type="Pfam" id="PF01453">
    <property type="entry name" value="B_lectin"/>
    <property type="match status" value="1"/>
</dbReference>
<keyword evidence="8" id="KW-0430">Lectin</keyword>
<keyword evidence="2" id="KW-1015">Disulfide bond</keyword>
<dbReference type="AlphaFoldDB" id="A0A835CI05"/>
<keyword evidence="3" id="KW-0325">Glycoprotein</keyword>
<evidence type="ECO:0000313" key="8">
    <source>
        <dbReference type="EMBL" id="KAF7842131.1"/>
    </source>
</evidence>
<evidence type="ECO:0000256" key="3">
    <source>
        <dbReference type="ARBA" id="ARBA00023180"/>
    </source>
</evidence>
<dbReference type="SUPFAM" id="SSF51110">
    <property type="entry name" value="alpha-D-mannose-specific plant lectins"/>
    <property type="match status" value="1"/>
</dbReference>